<evidence type="ECO:0000259" key="3">
    <source>
        <dbReference type="Pfam" id="PF01370"/>
    </source>
</evidence>
<dbReference type="AlphaFoldDB" id="A0AAD5VY36"/>
<dbReference type="Proteomes" id="UP001213000">
    <property type="component" value="Unassembled WGS sequence"/>
</dbReference>
<dbReference type="Pfam" id="PF01370">
    <property type="entry name" value="Epimerase"/>
    <property type="match status" value="1"/>
</dbReference>
<dbReference type="InterPro" id="IPR036291">
    <property type="entry name" value="NAD(P)-bd_dom_sf"/>
</dbReference>
<dbReference type="EMBL" id="JANIEX010000109">
    <property type="protein sequence ID" value="KAJ3573249.1"/>
    <property type="molecule type" value="Genomic_DNA"/>
</dbReference>
<evidence type="ECO:0000313" key="4">
    <source>
        <dbReference type="EMBL" id="KAJ3573249.1"/>
    </source>
</evidence>
<protein>
    <recommendedName>
        <fullName evidence="3">NAD-dependent epimerase/dehydratase domain-containing protein</fullName>
    </recommendedName>
</protein>
<dbReference type="Gene3D" id="3.40.50.720">
    <property type="entry name" value="NAD(P)-binding Rossmann-like Domain"/>
    <property type="match status" value="1"/>
</dbReference>
<accession>A0AAD5VY36</accession>
<dbReference type="InterPro" id="IPR001509">
    <property type="entry name" value="Epimerase_deHydtase"/>
</dbReference>
<keyword evidence="5" id="KW-1185">Reference proteome</keyword>
<comment type="similarity">
    <text evidence="2">Belongs to the NAD(P)-dependent epimerase/dehydratase family. Dihydroflavonol-4-reductase subfamily.</text>
</comment>
<evidence type="ECO:0000313" key="5">
    <source>
        <dbReference type="Proteomes" id="UP001213000"/>
    </source>
</evidence>
<dbReference type="PANTHER" id="PTHR10366:SF564">
    <property type="entry name" value="STEROL-4-ALPHA-CARBOXYLATE 3-DEHYDROGENASE, DECARBOXYLATING"/>
    <property type="match status" value="1"/>
</dbReference>
<name>A0AAD5VY36_9AGAR</name>
<keyword evidence="1" id="KW-0560">Oxidoreductase</keyword>
<evidence type="ECO:0000256" key="2">
    <source>
        <dbReference type="ARBA" id="ARBA00023445"/>
    </source>
</evidence>
<reference evidence="4" key="1">
    <citation type="submission" date="2022-07" db="EMBL/GenBank/DDBJ databases">
        <title>Genome Sequence of Leucocoprinus birnbaumii.</title>
        <authorList>
            <person name="Buettner E."/>
        </authorList>
    </citation>
    <scope>NUCLEOTIDE SEQUENCE</scope>
    <source>
        <strain evidence="4">VT141</strain>
    </source>
</reference>
<dbReference type="PANTHER" id="PTHR10366">
    <property type="entry name" value="NAD DEPENDENT EPIMERASE/DEHYDRATASE"/>
    <property type="match status" value="1"/>
</dbReference>
<dbReference type="SUPFAM" id="SSF51735">
    <property type="entry name" value="NAD(P)-binding Rossmann-fold domains"/>
    <property type="match status" value="1"/>
</dbReference>
<gene>
    <name evidence="4" type="ORF">NP233_g2542</name>
</gene>
<comment type="caution">
    <text evidence="4">The sequence shown here is derived from an EMBL/GenBank/DDBJ whole genome shotgun (WGS) entry which is preliminary data.</text>
</comment>
<organism evidence="4 5">
    <name type="scientific">Leucocoprinus birnbaumii</name>
    <dbReference type="NCBI Taxonomy" id="56174"/>
    <lineage>
        <taxon>Eukaryota</taxon>
        <taxon>Fungi</taxon>
        <taxon>Dikarya</taxon>
        <taxon>Basidiomycota</taxon>
        <taxon>Agaricomycotina</taxon>
        <taxon>Agaricomycetes</taxon>
        <taxon>Agaricomycetidae</taxon>
        <taxon>Agaricales</taxon>
        <taxon>Agaricineae</taxon>
        <taxon>Agaricaceae</taxon>
        <taxon>Leucocoprinus</taxon>
    </lineage>
</organism>
<evidence type="ECO:0000256" key="1">
    <source>
        <dbReference type="ARBA" id="ARBA00023002"/>
    </source>
</evidence>
<sequence length="370" mass="41126">MTAVHSPGKVLVTGANGYIGMWIVRILLEQGYIVRGAVRSQSKGKYLTRYFQQMGFGADKLEIVVVDDLTKQGAFDQAVQGVDAVQHVAAPVDIEVSNPQGITVLPYPQADATKSKLPDFMKPAVQGTVGILRSALEHGNNIRRIILTSSCAAVMSVPKVHTVFTEDDWNTESIEDVEVNGSHAKPESAYLASKTIAERAAWEFWEKHKREIKWDLVAIDPSVVFGPCIHEITHGPTNLNASLKWLYDTVVNTSSQPDWFLRYPFAWVDVRDVALGHVLSLQREAAGGERIIMSNASFVFHDLVGVAKKIKPFPLRNHPPPKAIEGLEALRLVEFKTEKQEKILGMNKEGMKTIEETVKDSLEEFANRGW</sequence>
<feature type="domain" description="NAD-dependent epimerase/dehydratase" evidence="3">
    <location>
        <begin position="10"/>
        <end position="288"/>
    </location>
</feature>
<dbReference type="GO" id="GO:0016616">
    <property type="term" value="F:oxidoreductase activity, acting on the CH-OH group of donors, NAD or NADP as acceptor"/>
    <property type="evidence" value="ECO:0007669"/>
    <property type="project" value="TreeGrafter"/>
</dbReference>
<dbReference type="InterPro" id="IPR050425">
    <property type="entry name" value="NAD(P)_dehydrat-like"/>
</dbReference>
<proteinExistence type="inferred from homology"/>